<dbReference type="Pfam" id="PF09424">
    <property type="entry name" value="YqeY"/>
    <property type="match status" value="1"/>
</dbReference>
<protein>
    <submittedName>
        <fullName evidence="1">GatB/YqeY domain-containing protein</fullName>
    </submittedName>
</protein>
<dbReference type="InterPro" id="IPR023168">
    <property type="entry name" value="GatB_Yqey_C_2"/>
</dbReference>
<keyword evidence="2" id="KW-1185">Reference proteome</keyword>
<comment type="caution">
    <text evidence="1">The sequence shown here is derived from an EMBL/GenBank/DDBJ whole genome shotgun (WGS) entry which is preliminary data.</text>
</comment>
<evidence type="ECO:0000313" key="2">
    <source>
        <dbReference type="Proteomes" id="UP001150830"/>
    </source>
</evidence>
<proteinExistence type="predicted"/>
<dbReference type="EMBL" id="JAPNOA010000006">
    <property type="protein sequence ID" value="MCY0963883.1"/>
    <property type="molecule type" value="Genomic_DNA"/>
</dbReference>
<dbReference type="AlphaFoldDB" id="A0A9X3EJT4"/>
<dbReference type="InterPro" id="IPR042184">
    <property type="entry name" value="YqeY/Aim41_N"/>
</dbReference>
<accession>A0A9X3EJT4</accession>
<reference evidence="1" key="1">
    <citation type="submission" date="2022-11" db="EMBL/GenBank/DDBJ databases">
        <title>Parathalassolutuus dongxingensis gen. nov., sp. nov., a novel member of family Oceanospirillaceae isolated from a coastal shrimp pond in Guangxi, China.</title>
        <authorList>
            <person name="Chen H."/>
        </authorList>
    </citation>
    <scope>NUCLEOTIDE SEQUENCE</scope>
    <source>
        <strain evidence="1">G-43</strain>
    </source>
</reference>
<dbReference type="Proteomes" id="UP001150830">
    <property type="component" value="Unassembled WGS sequence"/>
</dbReference>
<sequence>MTTLVEQVKDAVKDAMRSKAKERLAALRLITAEFKRVEVDERVEVDDARALAILDKMSKQRRDSIAQYMDAGREELAAVEQFEIDVISEFLPAALSEEELNQLIADAIAQSGAASMQDMGNVMGVLRPQVQGRADMALVSRLVKAQLG</sequence>
<dbReference type="PANTHER" id="PTHR28055:SF1">
    <property type="entry name" value="ALTERED INHERITANCE OF MITOCHONDRIA PROTEIN 41, MITOCHONDRIAL"/>
    <property type="match status" value="1"/>
</dbReference>
<organism evidence="1 2">
    <name type="scientific">Parathalassolituus penaei</name>
    <dbReference type="NCBI Taxonomy" id="2997323"/>
    <lineage>
        <taxon>Bacteria</taxon>
        <taxon>Pseudomonadati</taxon>
        <taxon>Pseudomonadota</taxon>
        <taxon>Gammaproteobacteria</taxon>
        <taxon>Oceanospirillales</taxon>
        <taxon>Oceanospirillaceae</taxon>
        <taxon>Parathalassolituus</taxon>
    </lineage>
</organism>
<dbReference type="PANTHER" id="PTHR28055">
    <property type="entry name" value="ALTERED INHERITANCE OF MITOCHONDRIA PROTEIN 41, MITOCHONDRIAL"/>
    <property type="match status" value="1"/>
</dbReference>
<dbReference type="InterPro" id="IPR019004">
    <property type="entry name" value="YqeY/Aim41"/>
</dbReference>
<dbReference type="Gene3D" id="1.10.1510.10">
    <property type="entry name" value="Uncharacterised protein YqeY/AIM41 PF09424, N-terminal domain"/>
    <property type="match status" value="1"/>
</dbReference>
<dbReference type="Gene3D" id="1.10.10.410">
    <property type="match status" value="1"/>
</dbReference>
<gene>
    <name evidence="1" type="ORF">OUO13_01600</name>
</gene>
<dbReference type="SUPFAM" id="SSF89095">
    <property type="entry name" value="GatB/YqeY motif"/>
    <property type="match status" value="1"/>
</dbReference>
<name>A0A9X3EJT4_9GAMM</name>
<evidence type="ECO:0000313" key="1">
    <source>
        <dbReference type="EMBL" id="MCY0963883.1"/>
    </source>
</evidence>
<dbReference type="InterPro" id="IPR003789">
    <property type="entry name" value="Asn/Gln_tRNA_amidoTrase-B-like"/>
</dbReference>
<dbReference type="GO" id="GO:0016884">
    <property type="term" value="F:carbon-nitrogen ligase activity, with glutamine as amido-N-donor"/>
    <property type="evidence" value="ECO:0007669"/>
    <property type="project" value="InterPro"/>
</dbReference>
<dbReference type="RefSeq" id="WP_283172101.1">
    <property type="nucleotide sequence ID" value="NZ_JAPNOA010000006.1"/>
</dbReference>